<evidence type="ECO:0000313" key="2">
    <source>
        <dbReference type="Proteomes" id="UP001476798"/>
    </source>
</evidence>
<accession>A0ABV0NUE2</accession>
<dbReference type="Proteomes" id="UP001476798">
    <property type="component" value="Unassembled WGS sequence"/>
</dbReference>
<proteinExistence type="predicted"/>
<keyword evidence="2" id="KW-1185">Reference proteome</keyword>
<name>A0ABV0NUE2_9TELE</name>
<evidence type="ECO:0000313" key="1">
    <source>
        <dbReference type="EMBL" id="MEQ2175015.1"/>
    </source>
</evidence>
<organism evidence="1 2">
    <name type="scientific">Goodea atripinnis</name>
    <dbReference type="NCBI Taxonomy" id="208336"/>
    <lineage>
        <taxon>Eukaryota</taxon>
        <taxon>Metazoa</taxon>
        <taxon>Chordata</taxon>
        <taxon>Craniata</taxon>
        <taxon>Vertebrata</taxon>
        <taxon>Euteleostomi</taxon>
        <taxon>Actinopterygii</taxon>
        <taxon>Neopterygii</taxon>
        <taxon>Teleostei</taxon>
        <taxon>Neoteleostei</taxon>
        <taxon>Acanthomorphata</taxon>
        <taxon>Ovalentaria</taxon>
        <taxon>Atherinomorphae</taxon>
        <taxon>Cyprinodontiformes</taxon>
        <taxon>Goodeidae</taxon>
        <taxon>Goodea</taxon>
    </lineage>
</organism>
<protein>
    <submittedName>
        <fullName evidence="1">Uncharacterized protein</fullName>
    </submittedName>
</protein>
<dbReference type="EMBL" id="JAHRIO010050918">
    <property type="protein sequence ID" value="MEQ2175015.1"/>
    <property type="molecule type" value="Genomic_DNA"/>
</dbReference>
<gene>
    <name evidence="1" type="ORF">GOODEAATRI_013801</name>
</gene>
<reference evidence="1 2" key="1">
    <citation type="submission" date="2021-06" db="EMBL/GenBank/DDBJ databases">
        <authorList>
            <person name="Palmer J.M."/>
        </authorList>
    </citation>
    <scope>NUCLEOTIDE SEQUENCE [LARGE SCALE GENOMIC DNA]</scope>
    <source>
        <strain evidence="1 2">GA_2019</strain>
        <tissue evidence="1">Muscle</tissue>
    </source>
</reference>
<sequence length="149" mass="16344">MTSRPPLTLHLSRSCLRVDQSADKSWVAACCKVFNSLFKVFVTNVARCNIVHIQKVSKSVARITAGVTGAKSKLTWSHCRNVAQNLGIGTVVDGTDMSEGDKTGEATRNKENQCQVVPTFLGLNCRFPPLEKAACFNRIQTGFHSMTQK</sequence>
<comment type="caution">
    <text evidence="1">The sequence shown here is derived from an EMBL/GenBank/DDBJ whole genome shotgun (WGS) entry which is preliminary data.</text>
</comment>